<keyword evidence="2" id="KW-1185">Reference proteome</keyword>
<gene>
    <name evidence="1" type="ORF">DMA12_35725</name>
</gene>
<dbReference type="Proteomes" id="UP000286716">
    <property type="component" value="Unassembled WGS sequence"/>
</dbReference>
<proteinExistence type="predicted"/>
<dbReference type="AlphaFoldDB" id="A0A428W3M6"/>
<dbReference type="RefSeq" id="WP_020641854.1">
    <property type="nucleotide sequence ID" value="NZ_QHHU01000066.1"/>
</dbReference>
<reference evidence="1 2" key="1">
    <citation type="submission" date="2018-05" db="EMBL/GenBank/DDBJ databases">
        <title>Evolution of GPA BGCs.</title>
        <authorList>
            <person name="Waglechner N."/>
            <person name="Wright G.D."/>
        </authorList>
    </citation>
    <scope>NUCLEOTIDE SEQUENCE [LARGE SCALE GENOMIC DNA]</scope>
    <source>
        <strain evidence="1 2">DSM 5908</strain>
    </source>
</reference>
<sequence length="367" mass="38939">MPAFGVASEIDQMQRFAGNRALSGLMATVQRQAMPVLGRTAGASELVNRMRANPGTAGDVVQTLEQLARQAPSDRSQPVEVIVPPYAPLTVASYELSLLLSEARSLAVAYPDGAASLSMPETTALVAGDLRGARARLVAISTLLADESVPLQAEDRHRLRAAVAVAESRVLEYEQLRRAGSSRSEAMGAIGFAAGGVVADDATGIGAADDFLLPFLGLAALVALAVTAPPPRELDLDAAWRDAARALDDVAQLGTGIVLAVQGERLAGNTRQLAIHLARLLALGSVGGMPSGEPPKNDDENDHHWWAEIKAFVRNIMQATRGASRRQIMRELLRRGFTEEQVLEIEAKLAEAARTMGEDVPPFLPPP</sequence>
<dbReference type="EMBL" id="QHHU01000066">
    <property type="protein sequence ID" value="RSM37690.1"/>
    <property type="molecule type" value="Genomic_DNA"/>
</dbReference>
<organism evidence="1 2">
    <name type="scientific">Amycolatopsis balhimycina DSM 5908</name>
    <dbReference type="NCBI Taxonomy" id="1081091"/>
    <lineage>
        <taxon>Bacteria</taxon>
        <taxon>Bacillati</taxon>
        <taxon>Actinomycetota</taxon>
        <taxon>Actinomycetes</taxon>
        <taxon>Pseudonocardiales</taxon>
        <taxon>Pseudonocardiaceae</taxon>
        <taxon>Amycolatopsis</taxon>
    </lineage>
</organism>
<name>A0A428W3M6_AMYBA</name>
<evidence type="ECO:0000313" key="2">
    <source>
        <dbReference type="Proteomes" id="UP000286716"/>
    </source>
</evidence>
<comment type="caution">
    <text evidence="1">The sequence shown here is derived from an EMBL/GenBank/DDBJ whole genome shotgun (WGS) entry which is preliminary data.</text>
</comment>
<accession>A0A428W3M6</accession>
<evidence type="ECO:0000313" key="1">
    <source>
        <dbReference type="EMBL" id="RSM37690.1"/>
    </source>
</evidence>
<protein>
    <submittedName>
        <fullName evidence="1">Uncharacterized protein</fullName>
    </submittedName>
</protein>